<comment type="subcellular location">
    <subcellularLocation>
        <location evidence="1">Cell membrane</location>
        <topology evidence="1">Multi-pass membrane protein</topology>
    </subcellularLocation>
</comment>
<dbReference type="CDD" id="cd06580">
    <property type="entry name" value="TM_PBP1_transp_TpRbsC_like"/>
    <property type="match status" value="1"/>
</dbReference>
<dbReference type="EMBL" id="JACBZM010000001">
    <property type="protein sequence ID" value="NYI43714.1"/>
    <property type="molecule type" value="Genomic_DNA"/>
</dbReference>
<name>A0A7Y9ZE09_9ACTN</name>
<evidence type="ECO:0000256" key="6">
    <source>
        <dbReference type="SAM" id="MobiDB-lite"/>
    </source>
</evidence>
<feature type="region of interest" description="Disordered" evidence="6">
    <location>
        <begin position="1"/>
        <end position="20"/>
    </location>
</feature>
<accession>A0A7Y9ZE09</accession>
<evidence type="ECO:0000256" key="1">
    <source>
        <dbReference type="ARBA" id="ARBA00004651"/>
    </source>
</evidence>
<feature type="transmembrane region" description="Helical" evidence="7">
    <location>
        <begin position="296"/>
        <end position="316"/>
    </location>
</feature>
<keyword evidence="5 7" id="KW-0472">Membrane</keyword>
<organism evidence="8 9">
    <name type="scientific">Nocardioides aromaticivorans</name>
    <dbReference type="NCBI Taxonomy" id="200618"/>
    <lineage>
        <taxon>Bacteria</taxon>
        <taxon>Bacillati</taxon>
        <taxon>Actinomycetota</taxon>
        <taxon>Actinomycetes</taxon>
        <taxon>Propionibacteriales</taxon>
        <taxon>Nocardioidaceae</taxon>
        <taxon>Nocardioides</taxon>
    </lineage>
</organism>
<dbReference type="GO" id="GO:0005886">
    <property type="term" value="C:plasma membrane"/>
    <property type="evidence" value="ECO:0007669"/>
    <property type="project" value="UniProtKB-SubCell"/>
</dbReference>
<sequence>MNNEPGAVQTPEVEEKPAGQSPWRGVAREIVGGNAMVSLLSVLLAFLVGSLMILLTDENVRSAAGYIGARPSDFFSAVGDAITGAYSALFRGAIYNSEVDAFETRIRPLTETLKFSGPLILAGLGVGLAFRAGLFNIGGRGQMLLAGAAAGWVGVSLDLPTIVHLPLAILAGAVAGALWAGIAGLLKARTGAHEVIVTIMLNYVGYYLVFYALSRQGWLQAPGSGNPKSEAMPESVILPKLLGDKFNLHFGFILALLAVGFVWWLLNKSAMGFRFRAVGENPDAARASGIDVGRTYVVVMLIAGGLVGLAGVNQILGTTTSGVTVDLDAGIGFDAITVALLGRSRPLGILAAGLLFGALKAGGFAMSASEGIPIEIVLVVQSLIVLFIAAPPLVRAIFRLPSKEVTA</sequence>
<dbReference type="AlphaFoldDB" id="A0A7Y9ZE09"/>
<keyword evidence="3 7" id="KW-0812">Transmembrane</keyword>
<evidence type="ECO:0000256" key="2">
    <source>
        <dbReference type="ARBA" id="ARBA00022475"/>
    </source>
</evidence>
<feature type="transmembrane region" description="Helical" evidence="7">
    <location>
        <begin position="30"/>
        <end position="54"/>
    </location>
</feature>
<feature type="transmembrane region" description="Helical" evidence="7">
    <location>
        <begin position="248"/>
        <end position="266"/>
    </location>
</feature>
<feature type="transmembrane region" description="Helical" evidence="7">
    <location>
        <begin position="74"/>
        <end position="95"/>
    </location>
</feature>
<dbReference type="Proteomes" id="UP000562045">
    <property type="component" value="Unassembled WGS sequence"/>
</dbReference>
<dbReference type="GO" id="GO:0022857">
    <property type="term" value="F:transmembrane transporter activity"/>
    <property type="evidence" value="ECO:0007669"/>
    <property type="project" value="InterPro"/>
</dbReference>
<feature type="transmembrane region" description="Helical" evidence="7">
    <location>
        <begin position="115"/>
        <end position="137"/>
    </location>
</feature>
<dbReference type="PANTHER" id="PTHR47089">
    <property type="entry name" value="ABC TRANSPORTER, PERMEASE PROTEIN"/>
    <property type="match status" value="1"/>
</dbReference>
<evidence type="ECO:0000256" key="3">
    <source>
        <dbReference type="ARBA" id="ARBA00022692"/>
    </source>
</evidence>
<reference evidence="8 9" key="1">
    <citation type="submission" date="2020-07" db="EMBL/GenBank/DDBJ databases">
        <title>Sequencing the genomes of 1000 actinobacteria strains.</title>
        <authorList>
            <person name="Klenk H.-P."/>
        </authorList>
    </citation>
    <scope>NUCLEOTIDE SEQUENCE [LARGE SCALE GENOMIC DNA]</scope>
    <source>
        <strain evidence="8 9">DSM 15131</strain>
    </source>
</reference>
<comment type="caution">
    <text evidence="8">The sequence shown here is derived from an EMBL/GenBank/DDBJ whole genome shotgun (WGS) entry which is preliminary data.</text>
</comment>
<evidence type="ECO:0000313" key="8">
    <source>
        <dbReference type="EMBL" id="NYI43714.1"/>
    </source>
</evidence>
<feature type="transmembrane region" description="Helical" evidence="7">
    <location>
        <begin position="372"/>
        <end position="394"/>
    </location>
</feature>
<keyword evidence="4 7" id="KW-1133">Transmembrane helix</keyword>
<gene>
    <name evidence="8" type="ORF">BJ993_000794</name>
</gene>
<proteinExistence type="predicted"/>
<protein>
    <submittedName>
        <fullName evidence="8">Simple sugar transport system permease protein</fullName>
    </submittedName>
</protein>
<evidence type="ECO:0000256" key="4">
    <source>
        <dbReference type="ARBA" id="ARBA00022989"/>
    </source>
</evidence>
<keyword evidence="8" id="KW-0762">Sugar transport</keyword>
<keyword evidence="2" id="KW-1003">Cell membrane</keyword>
<evidence type="ECO:0000256" key="5">
    <source>
        <dbReference type="ARBA" id="ARBA00023136"/>
    </source>
</evidence>
<feature type="transmembrane region" description="Helical" evidence="7">
    <location>
        <begin position="169"/>
        <end position="188"/>
    </location>
</feature>
<evidence type="ECO:0000256" key="7">
    <source>
        <dbReference type="SAM" id="Phobius"/>
    </source>
</evidence>
<feature type="transmembrane region" description="Helical" evidence="7">
    <location>
        <begin position="348"/>
        <end position="366"/>
    </location>
</feature>
<feature type="transmembrane region" description="Helical" evidence="7">
    <location>
        <begin position="195"/>
        <end position="213"/>
    </location>
</feature>
<dbReference type="Pfam" id="PF02653">
    <property type="entry name" value="BPD_transp_2"/>
    <property type="match status" value="1"/>
</dbReference>
<dbReference type="PANTHER" id="PTHR47089:SF1">
    <property type="entry name" value="GUANOSINE ABC TRANSPORTER PERMEASE PROTEIN NUPP"/>
    <property type="match status" value="1"/>
</dbReference>
<keyword evidence="8" id="KW-0813">Transport</keyword>
<dbReference type="RefSeq" id="WP_308645467.1">
    <property type="nucleotide sequence ID" value="NZ_JACBZM010000001.1"/>
</dbReference>
<evidence type="ECO:0000313" key="9">
    <source>
        <dbReference type="Proteomes" id="UP000562045"/>
    </source>
</evidence>
<dbReference type="InterPro" id="IPR001851">
    <property type="entry name" value="ABC_transp_permease"/>
</dbReference>